<comment type="cofactor">
    <cofactor evidence="7 10">
        <name>Mg(2+)</name>
        <dbReference type="ChEBI" id="CHEBI:18420"/>
    </cofactor>
    <text evidence="7 10">Binds 1 Mg(2+) ion per subunit.</text>
</comment>
<evidence type="ECO:0000256" key="6">
    <source>
        <dbReference type="ARBA" id="ARBA00022962"/>
    </source>
</evidence>
<dbReference type="InterPro" id="IPR029055">
    <property type="entry name" value="Ntn_hydrolases_N"/>
</dbReference>
<dbReference type="SUPFAM" id="SSF53271">
    <property type="entry name" value="PRTase-like"/>
    <property type="match status" value="1"/>
</dbReference>
<dbReference type="SUPFAM" id="SSF56235">
    <property type="entry name" value="N-terminal nucleophile aminohydrolases (Ntn hydrolases)"/>
    <property type="match status" value="1"/>
</dbReference>
<sequence length="511" mass="55704">MCGILGVVGQSPVNQLLYDGLQVLQHRGQDAAGIVTSSGKTFHMHKGSGMVRDVFRTRNMRSLMGNAGIAHVRYPTAGSASSLAEAQPFYVNSPFGIVLAHNGNLTNTEELKADMFRHDLRHINTNSDSEVLLNVFAHELAARVEGFELSVEAIFGAIEAVHRRVRGAYAVVALIAGYGLVAFRDPNGIRPLVIGSTQGSGKTEYMFASESVALDCSGFSILRDVEPGEGVFVSFDGDFHARPCAKEVRHAPCLFEYVYFARPDSVIDGASVYQSRIVMGEKLGEKIRRVLPALDIDVVMPIPDTSRPSALALANSLGLPYREGFIKNRYIGRTFIMPGQAVRKKSVRQKLNPVACEFKDRNVLLVDDSIVRGTTSKEIVQMARDAGARKVYFASAAPAVRFPNVYGIDMPTRAELLATGRTEQEIAEEIGADAVIYQDLAALQEAVHSVNPKLHEFETSCFDGRYITGDITAAYLDAIECARGDGGKKDENPVSTQMIDLNLNVAEQNLM</sequence>
<comment type="catalytic activity">
    <reaction evidence="7 8">
        <text>5-phospho-beta-D-ribosylamine + L-glutamate + diphosphate = 5-phospho-alpha-D-ribose 1-diphosphate + L-glutamine + H2O</text>
        <dbReference type="Rhea" id="RHEA:14905"/>
        <dbReference type="ChEBI" id="CHEBI:15377"/>
        <dbReference type="ChEBI" id="CHEBI:29985"/>
        <dbReference type="ChEBI" id="CHEBI:33019"/>
        <dbReference type="ChEBI" id="CHEBI:58017"/>
        <dbReference type="ChEBI" id="CHEBI:58359"/>
        <dbReference type="ChEBI" id="CHEBI:58681"/>
        <dbReference type="EC" id="2.4.2.14"/>
    </reaction>
</comment>
<dbReference type="PIRSF" id="PIRSF000485">
    <property type="entry name" value="Amd_phspho_trans"/>
    <property type="match status" value="1"/>
</dbReference>
<accession>A0A318JNI4</accession>
<proteinExistence type="inferred from homology"/>
<feature type="domain" description="Glutamine amidotransferase type-2" evidence="11">
    <location>
        <begin position="2"/>
        <end position="236"/>
    </location>
</feature>
<keyword evidence="7 10" id="KW-0460">Magnesium</keyword>
<evidence type="ECO:0000256" key="9">
    <source>
        <dbReference type="PIRSR" id="PIRSR000485-1"/>
    </source>
</evidence>
<comment type="caution">
    <text evidence="7">Lacks conserved residue(s) required for the propagation of feature annotation.</text>
</comment>
<evidence type="ECO:0000256" key="2">
    <source>
        <dbReference type="ARBA" id="ARBA00010138"/>
    </source>
</evidence>
<dbReference type="EC" id="2.4.2.14" evidence="7"/>
<dbReference type="InterPro" id="IPR000836">
    <property type="entry name" value="PRTase_dom"/>
</dbReference>
<evidence type="ECO:0000313" key="12">
    <source>
        <dbReference type="EMBL" id="PXX50551.1"/>
    </source>
</evidence>
<keyword evidence="13" id="KW-1185">Reference proteome</keyword>
<dbReference type="InterPro" id="IPR017932">
    <property type="entry name" value="GATase_2_dom"/>
</dbReference>
<dbReference type="GO" id="GO:0006189">
    <property type="term" value="P:'de novo' IMP biosynthetic process"/>
    <property type="evidence" value="ECO:0007669"/>
    <property type="project" value="UniProtKB-UniRule"/>
</dbReference>
<dbReference type="UniPathway" id="UPA00074">
    <property type="reaction ID" value="UER00124"/>
</dbReference>
<dbReference type="Gene3D" id="3.40.50.2020">
    <property type="match status" value="1"/>
</dbReference>
<dbReference type="InterPro" id="IPR029057">
    <property type="entry name" value="PRTase-like"/>
</dbReference>
<dbReference type="RefSeq" id="WP_059286097.1">
    <property type="nucleotide sequence ID" value="NZ_LNQU01000057.1"/>
</dbReference>
<evidence type="ECO:0000256" key="10">
    <source>
        <dbReference type="PIRSR" id="PIRSR000485-2"/>
    </source>
</evidence>
<dbReference type="OrthoDB" id="9801213at2"/>
<feature type="active site" description="Nucleophile" evidence="7 9">
    <location>
        <position position="2"/>
    </location>
</feature>
<dbReference type="GO" id="GO:0009113">
    <property type="term" value="P:purine nucleobase biosynthetic process"/>
    <property type="evidence" value="ECO:0007669"/>
    <property type="project" value="UniProtKB-UniRule"/>
</dbReference>
<keyword evidence="7 10" id="KW-0479">Metal-binding</keyword>
<dbReference type="AlphaFoldDB" id="A0A318JNI4"/>
<evidence type="ECO:0000313" key="13">
    <source>
        <dbReference type="Proteomes" id="UP000248395"/>
    </source>
</evidence>
<dbReference type="GO" id="GO:0000287">
    <property type="term" value="F:magnesium ion binding"/>
    <property type="evidence" value="ECO:0007669"/>
    <property type="project" value="UniProtKB-UniRule"/>
</dbReference>
<protein>
    <recommendedName>
        <fullName evidence="7">Amidophosphoribosyltransferase</fullName>
        <shortName evidence="7">ATase</shortName>
        <ecNumber evidence="7">2.4.2.14</ecNumber>
    </recommendedName>
    <alternativeName>
        <fullName evidence="7">Glutamine phosphoribosylpyrophosphate amidotransferase</fullName>
        <shortName evidence="7">GPATase</shortName>
    </alternativeName>
</protein>
<reference evidence="12 13" key="1">
    <citation type="submission" date="2018-05" db="EMBL/GenBank/DDBJ databases">
        <title>Genomic Encyclopedia of Type Strains, Phase IV (KMG-IV): sequencing the most valuable type-strain genomes for metagenomic binning, comparative biology and taxonomic classification.</title>
        <authorList>
            <person name="Goeker M."/>
        </authorList>
    </citation>
    <scope>NUCLEOTIDE SEQUENCE [LARGE SCALE GENOMIC DNA]</scope>
    <source>
        <strain evidence="12 13">DSM 25134</strain>
    </source>
</reference>
<dbReference type="InterPro" id="IPR005854">
    <property type="entry name" value="PurF"/>
</dbReference>
<dbReference type="InterPro" id="IPR035584">
    <property type="entry name" value="PurF_N"/>
</dbReference>
<evidence type="ECO:0000259" key="11">
    <source>
        <dbReference type="PROSITE" id="PS51278"/>
    </source>
</evidence>
<dbReference type="PROSITE" id="PS51278">
    <property type="entry name" value="GATASE_TYPE_2"/>
    <property type="match status" value="1"/>
</dbReference>
<evidence type="ECO:0000256" key="8">
    <source>
        <dbReference type="PIRNR" id="PIRNR000485"/>
    </source>
</evidence>
<dbReference type="Gene3D" id="3.60.20.10">
    <property type="entry name" value="Glutamine Phosphoribosylpyrophosphate, subunit 1, domain 1"/>
    <property type="match status" value="1"/>
</dbReference>
<evidence type="ECO:0000256" key="7">
    <source>
        <dbReference type="HAMAP-Rule" id="MF_01931"/>
    </source>
</evidence>
<feature type="binding site" evidence="7 10">
    <location>
        <position position="305"/>
    </location>
    <ligand>
        <name>Mg(2+)</name>
        <dbReference type="ChEBI" id="CHEBI:18420"/>
    </ligand>
</feature>
<dbReference type="NCBIfam" id="TIGR01134">
    <property type="entry name" value="purF"/>
    <property type="match status" value="1"/>
</dbReference>
<comment type="function">
    <text evidence="7">Catalyzes the formation of phosphoribosylamine from phosphoribosylpyrophosphate (PRPP) and glutamine.</text>
</comment>
<dbReference type="Pfam" id="PF13522">
    <property type="entry name" value="GATase_6"/>
    <property type="match status" value="1"/>
</dbReference>
<comment type="pathway">
    <text evidence="1 7 8">Purine metabolism; IMP biosynthesis via de novo pathway; N(1)-(5-phospho-D-ribosyl)glycinamide from 5-phospho-alpha-D-ribose 1-diphosphate: step 1/2.</text>
</comment>
<evidence type="ECO:0000256" key="3">
    <source>
        <dbReference type="ARBA" id="ARBA00022676"/>
    </source>
</evidence>
<comment type="caution">
    <text evidence="12">The sequence shown here is derived from an EMBL/GenBank/DDBJ whole genome shotgun (WGS) entry which is preliminary data.</text>
</comment>
<dbReference type="PANTHER" id="PTHR11907">
    <property type="entry name" value="AMIDOPHOSPHORIBOSYLTRANSFERASE"/>
    <property type="match status" value="1"/>
</dbReference>
<evidence type="ECO:0000256" key="1">
    <source>
        <dbReference type="ARBA" id="ARBA00005209"/>
    </source>
</evidence>
<comment type="similarity">
    <text evidence="2 7 8">In the C-terminal section; belongs to the purine/pyrimidine phosphoribosyltransferase family.</text>
</comment>
<dbReference type="GO" id="GO:0004044">
    <property type="term" value="F:amidophosphoribosyltransferase activity"/>
    <property type="evidence" value="ECO:0007669"/>
    <property type="project" value="UniProtKB-UniRule"/>
</dbReference>
<keyword evidence="4 7" id="KW-0808">Transferase</keyword>
<dbReference type="EMBL" id="QJKC01000002">
    <property type="protein sequence ID" value="PXX50551.1"/>
    <property type="molecule type" value="Genomic_DNA"/>
</dbReference>
<dbReference type="HAMAP" id="MF_01931">
    <property type="entry name" value="PurF"/>
    <property type="match status" value="1"/>
</dbReference>
<feature type="binding site" evidence="7 10">
    <location>
        <position position="367"/>
    </location>
    <ligand>
        <name>Mg(2+)</name>
        <dbReference type="ChEBI" id="CHEBI:18420"/>
    </ligand>
</feature>
<evidence type="ECO:0000256" key="5">
    <source>
        <dbReference type="ARBA" id="ARBA00022755"/>
    </source>
</evidence>
<evidence type="ECO:0000256" key="4">
    <source>
        <dbReference type="ARBA" id="ARBA00022679"/>
    </source>
</evidence>
<dbReference type="CDD" id="cd06223">
    <property type="entry name" value="PRTases_typeI"/>
    <property type="match status" value="1"/>
</dbReference>
<dbReference type="Proteomes" id="UP000248395">
    <property type="component" value="Unassembled WGS sequence"/>
</dbReference>
<feature type="binding site" evidence="7 10">
    <location>
        <position position="368"/>
    </location>
    <ligand>
        <name>Mg(2+)</name>
        <dbReference type="ChEBI" id="CHEBI:18420"/>
    </ligand>
</feature>
<dbReference type="CDD" id="cd00715">
    <property type="entry name" value="GPATase_N"/>
    <property type="match status" value="1"/>
</dbReference>
<name>A0A318JNI4_9NEIS</name>
<keyword evidence="6 7" id="KW-0315">Glutamine amidotransferase</keyword>
<keyword evidence="5 7" id="KW-0658">Purine biosynthesis</keyword>
<keyword evidence="3 7" id="KW-0328">Glycosyltransferase</keyword>
<organism evidence="12 13">
    <name type="scientific">Aquitalea magnusonii</name>
    <dbReference type="NCBI Taxonomy" id="332411"/>
    <lineage>
        <taxon>Bacteria</taxon>
        <taxon>Pseudomonadati</taxon>
        <taxon>Pseudomonadota</taxon>
        <taxon>Betaproteobacteria</taxon>
        <taxon>Neisseriales</taxon>
        <taxon>Chromobacteriaceae</taxon>
        <taxon>Aquitalea</taxon>
    </lineage>
</organism>
<gene>
    <name evidence="7" type="primary">purF</name>
    <name evidence="12" type="ORF">DFR38_102208</name>
</gene>